<keyword evidence="1" id="KW-0472">Membrane</keyword>
<proteinExistence type="predicted"/>
<dbReference type="Proteomes" id="UP001229251">
    <property type="component" value="Unassembled WGS sequence"/>
</dbReference>
<dbReference type="AlphaFoldDB" id="A0AAJ1Q4W7"/>
<reference evidence="2" key="1">
    <citation type="submission" date="2023-05" db="EMBL/GenBank/DDBJ databases">
        <title>Cataloging the Phylogenetic Diversity of Human Bladder Bacteria.</title>
        <authorList>
            <person name="Du J."/>
        </authorList>
    </citation>
    <scope>NUCLEOTIDE SEQUENCE</scope>
    <source>
        <strain evidence="2">UMB1231</strain>
    </source>
</reference>
<keyword evidence="1" id="KW-1133">Transmembrane helix</keyword>
<comment type="caution">
    <text evidence="2">The sequence shown here is derived from an EMBL/GenBank/DDBJ whole genome shotgun (WGS) entry which is preliminary data.</text>
</comment>
<accession>A0AAJ1Q4W7</accession>
<gene>
    <name evidence="2" type="ORF">QP433_02875</name>
</gene>
<name>A0AAJ1Q4W7_9LACT</name>
<evidence type="ECO:0000313" key="3">
    <source>
        <dbReference type="Proteomes" id="UP001229251"/>
    </source>
</evidence>
<evidence type="ECO:0000256" key="1">
    <source>
        <dbReference type="SAM" id="Phobius"/>
    </source>
</evidence>
<dbReference type="PANTHER" id="PTHR36434:SF1">
    <property type="entry name" value="MEMBRANE PROTEASE YUGP-RELATED"/>
    <property type="match status" value="1"/>
</dbReference>
<feature type="transmembrane region" description="Helical" evidence="1">
    <location>
        <begin position="12"/>
        <end position="29"/>
    </location>
</feature>
<keyword evidence="1" id="KW-0812">Transmembrane</keyword>
<protein>
    <submittedName>
        <fullName evidence="2">Zinc metallopeptidase</fullName>
    </submittedName>
</protein>
<evidence type="ECO:0000313" key="2">
    <source>
        <dbReference type="EMBL" id="MDK7186917.1"/>
    </source>
</evidence>
<sequence>MFPYGFYFDSTYIYVLIGMGLVMLAQYLVKSTFSKYNQYATQKNISGQQAADHILRANNIHDVRIERVRGALTDHYDPQNKVLRLSDATYDQTSIAAVAVAAHECGHAVQDAVGYPLLRWRAALVPVTQFGSSIGMPLIIIGFLFQLTGLIWVGIIALSAALLFQLVTLPVELDASRRALKSLEAENVFRSEELPAARKVLRAAAFTYLAATISTALQIFRLILLSNRSRRD</sequence>
<dbReference type="RefSeq" id="WP_006908244.1">
    <property type="nucleotide sequence ID" value="NZ_CAUPDI010000005.1"/>
</dbReference>
<dbReference type="Pfam" id="PF04298">
    <property type="entry name" value="Zn_peptidase_2"/>
    <property type="match status" value="1"/>
</dbReference>
<dbReference type="PANTHER" id="PTHR36434">
    <property type="entry name" value="MEMBRANE PROTEASE YUGP-RELATED"/>
    <property type="match status" value="1"/>
</dbReference>
<dbReference type="InterPro" id="IPR007395">
    <property type="entry name" value="Zn_peptidase_2"/>
</dbReference>
<dbReference type="EMBL" id="JASOOE010000004">
    <property type="protein sequence ID" value="MDK7186917.1"/>
    <property type="molecule type" value="Genomic_DNA"/>
</dbReference>
<organism evidence="2 3">
    <name type="scientific">Facklamia hominis</name>
    <dbReference type="NCBI Taxonomy" id="178214"/>
    <lineage>
        <taxon>Bacteria</taxon>
        <taxon>Bacillati</taxon>
        <taxon>Bacillota</taxon>
        <taxon>Bacilli</taxon>
        <taxon>Lactobacillales</taxon>
        <taxon>Aerococcaceae</taxon>
        <taxon>Facklamia</taxon>
    </lineage>
</organism>
<feature type="transmembrane region" description="Helical" evidence="1">
    <location>
        <begin position="200"/>
        <end position="224"/>
    </location>
</feature>